<dbReference type="Proteomes" id="UP000016922">
    <property type="component" value="Unassembled WGS sequence"/>
</dbReference>
<sequence length="395" mass="44739">MDTQSGFANSVIEGLSAPHPRTLKDLFETSTFSIRDKFFDLLGFPVAWDNGGELSRLMLLNQLHDELPEAPESFQHVYLACVPHEGWPISFSHWSVFSHGQFYHLSVPGLQSGAKFQSSLGVDKPENVVLKTEDPYSENSSTMKGRPPLVVYEVGCTDYSPSEVRLIAEWLIKQMPVYDLFEKNCQVFALSMVDRVVMTRRDSSVFVGTKRQIADWASKDPADMQTHVSSWENGFRVQAPGAFNNHKVIRTLNLEGFANNFQQHRRISKAIQVLYQNGPLAPGAYDPTGSKGPWNYAWSTFSLEMKQSGQIFSKVTQELAQDIRRGNFRSALNGRPETKRDLFLRAKRDMENGVAFGKALLYFHATVLYGTISRARRMTAEEAHDLDERETELDE</sequence>
<protein>
    <recommendedName>
        <fullName evidence="3">PPPDE domain-containing protein</fullName>
    </recommendedName>
</protein>
<reference evidence="1 2" key="1">
    <citation type="journal article" date="2013" name="BMC Genomics">
        <title>Genomics-driven discovery of the pneumocandin biosynthetic gene cluster in the fungus Glarea lozoyensis.</title>
        <authorList>
            <person name="Chen L."/>
            <person name="Yue Q."/>
            <person name="Zhang X."/>
            <person name="Xiang M."/>
            <person name="Wang C."/>
            <person name="Li S."/>
            <person name="Che Y."/>
            <person name="Ortiz-Lopez F.J."/>
            <person name="Bills G.F."/>
            <person name="Liu X."/>
            <person name="An Z."/>
        </authorList>
    </citation>
    <scope>NUCLEOTIDE SEQUENCE [LARGE SCALE GENOMIC DNA]</scope>
    <source>
        <strain evidence="2">ATCC 20868 / MF5171</strain>
    </source>
</reference>
<dbReference type="AlphaFoldDB" id="S3EDN3"/>
<name>S3EDN3_GLAL2</name>
<dbReference type="EMBL" id="KE145353">
    <property type="protein sequence ID" value="EPE36393.1"/>
    <property type="molecule type" value="Genomic_DNA"/>
</dbReference>
<organism evidence="1 2">
    <name type="scientific">Glarea lozoyensis (strain ATCC 20868 / MF5171)</name>
    <dbReference type="NCBI Taxonomy" id="1116229"/>
    <lineage>
        <taxon>Eukaryota</taxon>
        <taxon>Fungi</taxon>
        <taxon>Dikarya</taxon>
        <taxon>Ascomycota</taxon>
        <taxon>Pezizomycotina</taxon>
        <taxon>Leotiomycetes</taxon>
        <taxon>Helotiales</taxon>
        <taxon>Helotiaceae</taxon>
        <taxon>Glarea</taxon>
    </lineage>
</organism>
<accession>S3EDN3</accession>
<evidence type="ECO:0008006" key="3">
    <source>
        <dbReference type="Google" id="ProtNLM"/>
    </source>
</evidence>
<proteinExistence type="predicted"/>
<dbReference type="KEGG" id="glz:GLAREA_05731"/>
<dbReference type="HOGENOM" id="CLU_698398_0_0_1"/>
<evidence type="ECO:0000313" key="1">
    <source>
        <dbReference type="EMBL" id="EPE36393.1"/>
    </source>
</evidence>
<keyword evidence="2" id="KW-1185">Reference proteome</keyword>
<dbReference type="RefSeq" id="XP_008077211.1">
    <property type="nucleotide sequence ID" value="XM_008079020.1"/>
</dbReference>
<dbReference type="OrthoDB" id="3495677at2759"/>
<gene>
    <name evidence="1" type="ORF">GLAREA_05731</name>
</gene>
<evidence type="ECO:0000313" key="2">
    <source>
        <dbReference type="Proteomes" id="UP000016922"/>
    </source>
</evidence>
<dbReference type="GeneID" id="19464785"/>